<feature type="signal peptide" evidence="2">
    <location>
        <begin position="1"/>
        <end position="21"/>
    </location>
</feature>
<dbReference type="Proteomes" id="UP001059893">
    <property type="component" value="Unassembled WGS sequence"/>
</dbReference>
<feature type="region of interest" description="Disordered" evidence="1">
    <location>
        <begin position="69"/>
        <end position="92"/>
    </location>
</feature>
<sequence>MKINTSILALALALLPGMATAGRKWFNKKIYDENGESAGSLSVVKGGSGYINIGPSAPGQRDRLVEFRESGGKIQGGPPGYRYTSDHEEDQRDNRYYNTHGYHVGDGPAEYGDHGAGHWGDGYYGPPGEFVKTSEYED</sequence>
<evidence type="ECO:0000256" key="1">
    <source>
        <dbReference type="SAM" id="MobiDB-lite"/>
    </source>
</evidence>
<feature type="chain" id="PRO_5047323391" evidence="2">
    <location>
        <begin position="22"/>
        <end position="138"/>
    </location>
</feature>
<keyword evidence="2" id="KW-0732">Signal</keyword>
<name>A0ABQ8N5G1_PYRGI</name>
<proteinExistence type="predicted"/>
<keyword evidence="4" id="KW-1185">Reference proteome</keyword>
<gene>
    <name evidence="3" type="ORF">MCOR33_010493</name>
</gene>
<evidence type="ECO:0000256" key="2">
    <source>
        <dbReference type="SAM" id="SignalP"/>
    </source>
</evidence>
<protein>
    <submittedName>
        <fullName evidence="3">Uncharacterized protein</fullName>
    </submittedName>
</protein>
<evidence type="ECO:0000313" key="3">
    <source>
        <dbReference type="EMBL" id="KAI6291589.1"/>
    </source>
</evidence>
<evidence type="ECO:0000313" key="4">
    <source>
        <dbReference type="Proteomes" id="UP001059893"/>
    </source>
</evidence>
<organism evidence="3 4">
    <name type="scientific">Pyricularia grisea</name>
    <name type="common">Crabgrass-specific blast fungus</name>
    <name type="synonym">Magnaporthe grisea</name>
    <dbReference type="NCBI Taxonomy" id="148305"/>
    <lineage>
        <taxon>Eukaryota</taxon>
        <taxon>Fungi</taxon>
        <taxon>Dikarya</taxon>
        <taxon>Ascomycota</taxon>
        <taxon>Pezizomycotina</taxon>
        <taxon>Sordariomycetes</taxon>
        <taxon>Sordariomycetidae</taxon>
        <taxon>Magnaporthales</taxon>
        <taxon>Pyriculariaceae</taxon>
        <taxon>Pyricularia</taxon>
    </lineage>
</organism>
<reference evidence="3" key="1">
    <citation type="submission" date="2021-01" db="EMBL/GenBank/DDBJ databases">
        <title>Deciphering the adaptive evolutionary patterns associated with biogeogrpahic diversity in the finger millet blast pathogen Magnaporthe oryzae in Eastern Africa.</title>
        <authorList>
            <person name="Onyema G."/>
            <person name="Shittu T.A."/>
            <person name="Dodsworth S."/>
            <person name="Devilliers S."/>
            <person name="Muthumeenakshi S."/>
            <person name="Sreenivasaprasad S."/>
        </authorList>
    </citation>
    <scope>NUCLEOTIDE SEQUENCE</scope>
    <source>
        <strain evidence="3">D15/s37</strain>
    </source>
</reference>
<dbReference type="EMBL" id="JABSND010000352">
    <property type="protein sequence ID" value="KAI6291589.1"/>
    <property type="molecule type" value="Genomic_DNA"/>
</dbReference>
<accession>A0ABQ8N5G1</accession>
<comment type="caution">
    <text evidence="3">The sequence shown here is derived from an EMBL/GenBank/DDBJ whole genome shotgun (WGS) entry which is preliminary data.</text>
</comment>